<comment type="caution">
    <text evidence="2">The sequence shown here is derived from an EMBL/GenBank/DDBJ whole genome shotgun (WGS) entry which is preliminary data.</text>
</comment>
<reference evidence="2" key="1">
    <citation type="journal article" date="2020" name="Stud. Mycol.">
        <title>101 Dothideomycetes genomes: a test case for predicting lifestyles and emergence of pathogens.</title>
        <authorList>
            <person name="Haridas S."/>
            <person name="Albert R."/>
            <person name="Binder M."/>
            <person name="Bloem J."/>
            <person name="Labutti K."/>
            <person name="Salamov A."/>
            <person name="Andreopoulos B."/>
            <person name="Baker S."/>
            <person name="Barry K."/>
            <person name="Bills G."/>
            <person name="Bluhm B."/>
            <person name="Cannon C."/>
            <person name="Castanera R."/>
            <person name="Culley D."/>
            <person name="Daum C."/>
            <person name="Ezra D."/>
            <person name="Gonzalez J."/>
            <person name="Henrissat B."/>
            <person name="Kuo A."/>
            <person name="Liang C."/>
            <person name="Lipzen A."/>
            <person name="Lutzoni F."/>
            <person name="Magnuson J."/>
            <person name="Mondo S."/>
            <person name="Nolan M."/>
            <person name="Ohm R."/>
            <person name="Pangilinan J."/>
            <person name="Park H.-J."/>
            <person name="Ramirez L."/>
            <person name="Alfaro M."/>
            <person name="Sun H."/>
            <person name="Tritt A."/>
            <person name="Yoshinaga Y."/>
            <person name="Zwiers L.-H."/>
            <person name="Turgeon B."/>
            <person name="Goodwin S."/>
            <person name="Spatafora J."/>
            <person name="Crous P."/>
            <person name="Grigoriev I."/>
        </authorList>
    </citation>
    <scope>NUCLEOTIDE SEQUENCE</scope>
    <source>
        <strain evidence="2">CBS 101060</strain>
    </source>
</reference>
<dbReference type="InterPro" id="IPR008271">
    <property type="entry name" value="Ser/Thr_kinase_AS"/>
</dbReference>
<dbReference type="SUPFAM" id="SSF56112">
    <property type="entry name" value="Protein kinase-like (PK-like)"/>
    <property type="match status" value="1"/>
</dbReference>
<name>A0A9P4SAQ6_9PEZI</name>
<sequence length="371" mass="41003">MALHELHPLTIFSLIPMNDVANTVLDYPENCELVSPHPGVRNFLNATNVAREINIGFQITGSQSNLTLATIGRTGNVVVESTELSQTVDQDATPFLPGRDRQVVVSKEVNSRFGFGGADCDQYQFTIHWSKLGSEIPQLSTYLWLGCSYIPQTSVESTLLDTAEPGDIFSNSTVTQECQDRKKDTEMSNNIIKFIGVDFVEGNNLGIFAKLYDGTVARMALDPESYDTLLFEMLPALNYLAYWGIIHRDVKPDNILFKCQVHQARGNPIYSLALGDFGQCNIIGCAVTCTGTQWFMAPEIIGNKGFPQTPKADVWSLFATIAYVMNLGNFKYWVQSADEIIHAVLNVAKAGRNIANIGVSIQQVEYPLKNA</sequence>
<dbReference type="InterPro" id="IPR011009">
    <property type="entry name" value="Kinase-like_dom_sf"/>
</dbReference>
<proteinExistence type="predicted"/>
<dbReference type="PANTHER" id="PTHR44167:SF30">
    <property type="entry name" value="PHOSPHORYLASE KINASE"/>
    <property type="match status" value="1"/>
</dbReference>
<dbReference type="Proteomes" id="UP000799429">
    <property type="component" value="Unassembled WGS sequence"/>
</dbReference>
<dbReference type="OrthoDB" id="4062651at2759"/>
<keyword evidence="2" id="KW-0418">Kinase</keyword>
<dbReference type="PROSITE" id="PS50011">
    <property type="entry name" value="PROTEIN_KINASE_DOM"/>
    <property type="match status" value="1"/>
</dbReference>
<dbReference type="AlphaFoldDB" id="A0A9P4SAQ6"/>
<dbReference type="GO" id="GO:0044773">
    <property type="term" value="P:mitotic DNA damage checkpoint signaling"/>
    <property type="evidence" value="ECO:0007669"/>
    <property type="project" value="TreeGrafter"/>
</dbReference>
<organism evidence="2 3">
    <name type="scientific">Patellaria atrata CBS 101060</name>
    <dbReference type="NCBI Taxonomy" id="1346257"/>
    <lineage>
        <taxon>Eukaryota</taxon>
        <taxon>Fungi</taxon>
        <taxon>Dikarya</taxon>
        <taxon>Ascomycota</taxon>
        <taxon>Pezizomycotina</taxon>
        <taxon>Dothideomycetes</taxon>
        <taxon>Dothideomycetes incertae sedis</taxon>
        <taxon>Patellariales</taxon>
        <taxon>Patellariaceae</taxon>
        <taxon>Patellaria</taxon>
    </lineage>
</organism>
<dbReference type="PROSITE" id="PS00108">
    <property type="entry name" value="PROTEIN_KINASE_ST"/>
    <property type="match status" value="1"/>
</dbReference>
<accession>A0A9P4SAQ6</accession>
<dbReference type="PANTHER" id="PTHR44167">
    <property type="entry name" value="OVARIAN-SPECIFIC SERINE/THREONINE-PROTEIN KINASE LOK-RELATED"/>
    <property type="match status" value="1"/>
</dbReference>
<dbReference type="GO" id="GO:0004674">
    <property type="term" value="F:protein serine/threonine kinase activity"/>
    <property type="evidence" value="ECO:0007669"/>
    <property type="project" value="TreeGrafter"/>
</dbReference>
<protein>
    <submittedName>
        <fullName evidence="2">Kinase-like protein</fullName>
    </submittedName>
</protein>
<dbReference type="GO" id="GO:0005524">
    <property type="term" value="F:ATP binding"/>
    <property type="evidence" value="ECO:0007669"/>
    <property type="project" value="InterPro"/>
</dbReference>
<evidence type="ECO:0000259" key="1">
    <source>
        <dbReference type="PROSITE" id="PS50011"/>
    </source>
</evidence>
<gene>
    <name evidence="2" type="ORF">M501DRAFT_1032227</name>
</gene>
<dbReference type="Pfam" id="PF00069">
    <property type="entry name" value="Pkinase"/>
    <property type="match status" value="1"/>
</dbReference>
<dbReference type="InterPro" id="IPR000719">
    <property type="entry name" value="Prot_kinase_dom"/>
</dbReference>
<evidence type="ECO:0000313" key="2">
    <source>
        <dbReference type="EMBL" id="KAF2838295.1"/>
    </source>
</evidence>
<feature type="domain" description="Protein kinase" evidence="1">
    <location>
        <begin position="63"/>
        <end position="371"/>
    </location>
</feature>
<dbReference type="EMBL" id="MU006097">
    <property type="protein sequence ID" value="KAF2838295.1"/>
    <property type="molecule type" value="Genomic_DNA"/>
</dbReference>
<keyword evidence="2" id="KW-0808">Transferase</keyword>
<dbReference type="GO" id="GO:0005634">
    <property type="term" value="C:nucleus"/>
    <property type="evidence" value="ECO:0007669"/>
    <property type="project" value="TreeGrafter"/>
</dbReference>
<keyword evidence="3" id="KW-1185">Reference proteome</keyword>
<dbReference type="SMART" id="SM00220">
    <property type="entry name" value="S_TKc"/>
    <property type="match status" value="1"/>
</dbReference>
<evidence type="ECO:0000313" key="3">
    <source>
        <dbReference type="Proteomes" id="UP000799429"/>
    </source>
</evidence>
<dbReference type="Gene3D" id="1.10.510.10">
    <property type="entry name" value="Transferase(Phosphotransferase) domain 1"/>
    <property type="match status" value="1"/>
</dbReference>